<dbReference type="SUPFAM" id="SSF47413">
    <property type="entry name" value="lambda repressor-like DNA-binding domains"/>
    <property type="match status" value="1"/>
</dbReference>
<reference evidence="3 4" key="1">
    <citation type="submission" date="2018-06" db="EMBL/GenBank/DDBJ databases">
        <authorList>
            <consortium name="Pathogen Informatics"/>
            <person name="Doyle S."/>
        </authorList>
    </citation>
    <scope>NUCLEOTIDE SEQUENCE [LARGE SCALE GENOMIC DNA]</scope>
    <source>
        <strain evidence="3 4">NCTC11087</strain>
    </source>
</reference>
<protein>
    <submittedName>
        <fullName evidence="3">Transcriptional regulator</fullName>
    </submittedName>
</protein>
<organism evidence="3 4">
    <name type="scientific">Faecalicoccus pleomorphus</name>
    <dbReference type="NCBI Taxonomy" id="1323"/>
    <lineage>
        <taxon>Bacteria</taxon>
        <taxon>Bacillati</taxon>
        <taxon>Bacillota</taxon>
        <taxon>Erysipelotrichia</taxon>
        <taxon>Erysipelotrichales</taxon>
        <taxon>Erysipelotrichaceae</taxon>
        <taxon>Faecalicoccus</taxon>
    </lineage>
</organism>
<dbReference type="PANTHER" id="PTHR46558:SF13">
    <property type="entry name" value="HTH-TYPE TRANSCRIPTIONAL REGULATOR IMMR"/>
    <property type="match status" value="1"/>
</dbReference>
<dbReference type="RefSeq" id="WP_022790556.1">
    <property type="nucleotide sequence ID" value="NZ_UHFX01000003.1"/>
</dbReference>
<dbReference type="OrthoDB" id="9801008at2"/>
<evidence type="ECO:0000313" key="4">
    <source>
        <dbReference type="Proteomes" id="UP000255523"/>
    </source>
</evidence>
<dbReference type="InterPro" id="IPR010982">
    <property type="entry name" value="Lambda_DNA-bd_dom_sf"/>
</dbReference>
<name>A0A380LK17_9FIRM</name>
<dbReference type="Gene3D" id="1.10.260.40">
    <property type="entry name" value="lambda repressor-like DNA-binding domains"/>
    <property type="match status" value="1"/>
</dbReference>
<dbReference type="Pfam" id="PF01381">
    <property type="entry name" value="HTH_3"/>
    <property type="match status" value="1"/>
</dbReference>
<gene>
    <name evidence="3" type="ORF">NCTC11087_01062</name>
</gene>
<evidence type="ECO:0000259" key="2">
    <source>
        <dbReference type="PROSITE" id="PS50943"/>
    </source>
</evidence>
<proteinExistence type="predicted"/>
<dbReference type="PANTHER" id="PTHR46558">
    <property type="entry name" value="TRACRIPTIONAL REGULATORY PROTEIN-RELATED-RELATED"/>
    <property type="match status" value="1"/>
</dbReference>
<dbReference type="Proteomes" id="UP000255523">
    <property type="component" value="Unassembled WGS sequence"/>
</dbReference>
<keyword evidence="4" id="KW-1185">Reference proteome</keyword>
<evidence type="ECO:0000313" key="3">
    <source>
        <dbReference type="EMBL" id="SUO04168.1"/>
    </source>
</evidence>
<sequence>MTYLKSNLHYLRLKNGLSQKELASKLYMAHQTISNHELGKSEPDLDGMQKYADFYQIPLSDLIDVDLSKKQKSFMDLGNVLINTHRKTFQILSGTKGIYVIKDVCKCQIVFEDAKYHDEEYPFPVDRRVLVTNYNFWWFNRKVYIGLEIEMKDHRKLYVYVSNDAKVQNSDSFKKYREQANQIKKKLMKYRSF</sequence>
<accession>A0A380LK17</accession>
<dbReference type="EMBL" id="UHFX01000003">
    <property type="protein sequence ID" value="SUO04168.1"/>
    <property type="molecule type" value="Genomic_DNA"/>
</dbReference>
<dbReference type="GeneID" id="77462029"/>
<dbReference type="GO" id="GO:0003677">
    <property type="term" value="F:DNA binding"/>
    <property type="evidence" value="ECO:0007669"/>
    <property type="project" value="UniProtKB-KW"/>
</dbReference>
<dbReference type="CDD" id="cd00093">
    <property type="entry name" value="HTH_XRE"/>
    <property type="match status" value="1"/>
</dbReference>
<dbReference type="AlphaFoldDB" id="A0A380LK17"/>
<dbReference type="SMART" id="SM00530">
    <property type="entry name" value="HTH_XRE"/>
    <property type="match status" value="1"/>
</dbReference>
<keyword evidence="1" id="KW-0238">DNA-binding</keyword>
<feature type="domain" description="HTH cro/C1-type" evidence="2">
    <location>
        <begin position="8"/>
        <end position="62"/>
    </location>
</feature>
<dbReference type="PROSITE" id="PS50943">
    <property type="entry name" value="HTH_CROC1"/>
    <property type="match status" value="1"/>
</dbReference>
<evidence type="ECO:0000256" key="1">
    <source>
        <dbReference type="ARBA" id="ARBA00023125"/>
    </source>
</evidence>
<dbReference type="InterPro" id="IPR001387">
    <property type="entry name" value="Cro/C1-type_HTH"/>
</dbReference>